<dbReference type="EMBL" id="BAABKM010000004">
    <property type="protein sequence ID" value="GAA4718312.1"/>
    <property type="molecule type" value="Genomic_DNA"/>
</dbReference>
<gene>
    <name evidence="2" type="ORF">GCM10023349_42820</name>
</gene>
<dbReference type="Proteomes" id="UP001499974">
    <property type="component" value="Unassembled WGS sequence"/>
</dbReference>
<dbReference type="InterPro" id="IPR026820">
    <property type="entry name" value="VioB/RebD_dom"/>
</dbReference>
<keyword evidence="3" id="KW-1185">Reference proteome</keyword>
<evidence type="ECO:0000259" key="1">
    <source>
        <dbReference type="Pfam" id="PF12902"/>
    </source>
</evidence>
<dbReference type="Gene3D" id="1.20.1260.10">
    <property type="match status" value="1"/>
</dbReference>
<proteinExistence type="predicted"/>
<evidence type="ECO:0000313" key="3">
    <source>
        <dbReference type="Proteomes" id="UP001499974"/>
    </source>
</evidence>
<dbReference type="PANTHER" id="PTHR34400:SF4">
    <property type="entry name" value="MEMBRANE PROTEIN"/>
    <property type="match status" value="1"/>
</dbReference>
<reference evidence="3" key="1">
    <citation type="journal article" date="2019" name="Int. J. Syst. Evol. Microbiol.">
        <title>The Global Catalogue of Microorganisms (GCM) 10K type strain sequencing project: providing services to taxonomists for standard genome sequencing and annotation.</title>
        <authorList>
            <consortium name="The Broad Institute Genomics Platform"/>
            <consortium name="The Broad Institute Genome Sequencing Center for Infectious Disease"/>
            <person name="Wu L."/>
            <person name="Ma J."/>
        </authorList>
    </citation>
    <scope>NUCLEOTIDE SEQUENCE [LARGE SCALE GENOMIC DNA]</scope>
    <source>
        <strain evidence="3">JCM 18531</strain>
    </source>
</reference>
<dbReference type="RefSeq" id="WP_345523723.1">
    <property type="nucleotide sequence ID" value="NZ_BAABKM010000004.1"/>
</dbReference>
<organism evidence="2 3">
    <name type="scientific">Nocardioides conyzicola</name>
    <dbReference type="NCBI Taxonomy" id="1651781"/>
    <lineage>
        <taxon>Bacteria</taxon>
        <taxon>Bacillati</taxon>
        <taxon>Actinomycetota</taxon>
        <taxon>Actinomycetes</taxon>
        <taxon>Propionibacteriales</taxon>
        <taxon>Nocardioidaceae</taxon>
        <taxon>Nocardioides</taxon>
    </lineage>
</organism>
<dbReference type="InterPro" id="IPR012347">
    <property type="entry name" value="Ferritin-like"/>
</dbReference>
<protein>
    <submittedName>
        <fullName evidence="2">Ferritin-like protein</fullName>
    </submittedName>
</protein>
<sequence>MDETTSNDTREFADERLIVSRDDLRTHLQWAIELEHATLPPYLCALYSLDPARNPQAVEVVQSVFVEEMLHLTLAANLLNAIGGSPVLDAPHLLPGYPRTLPHGAPALTVELQPFGPEALEGFLRIEHPSPPRAAREADRYETIGQFYSAIEAGLRYLCDALGEEKLFTGDPSRQVGSTYPYGGSGKVVAVTDLDTAIEALREIVEQGEGTSHTEVWDGDHQMFHADRNEVAHYYRFEELKLGRQYQAGDTRESGPTGKPVDVDWQAVHPMRPNQRIGDPGSPEEVRQAQQRFNDAYCTLLWMLEQTFNGEPSTLGPATGAMFGLRAQAQALLQMPVGDGLTAGPTFEYVAPQDRS</sequence>
<accession>A0ABP8Y2Q9</accession>
<name>A0ABP8Y2Q9_9ACTN</name>
<evidence type="ECO:0000313" key="2">
    <source>
        <dbReference type="EMBL" id="GAA4718312.1"/>
    </source>
</evidence>
<dbReference type="Pfam" id="PF12902">
    <property type="entry name" value="Ferritin-like"/>
    <property type="match status" value="1"/>
</dbReference>
<feature type="domain" description="Iminophenyl-pyruvate dimer synthase" evidence="1">
    <location>
        <begin position="28"/>
        <end position="241"/>
    </location>
</feature>
<comment type="caution">
    <text evidence="2">The sequence shown here is derived from an EMBL/GenBank/DDBJ whole genome shotgun (WGS) entry which is preliminary data.</text>
</comment>
<dbReference type="PANTHER" id="PTHR34400">
    <property type="match status" value="1"/>
</dbReference>